<evidence type="ECO:0000256" key="1">
    <source>
        <dbReference type="ARBA" id="ARBA00002598"/>
    </source>
</evidence>
<dbReference type="OrthoDB" id="409792at2759"/>
<accession>M3C6Z7</accession>
<dbReference type="STRING" id="692275.M3C6Z7"/>
<dbReference type="GO" id="GO:0005886">
    <property type="term" value="C:plasma membrane"/>
    <property type="evidence" value="ECO:0007669"/>
    <property type="project" value="UniProtKB-SubCell"/>
</dbReference>
<evidence type="ECO:0000256" key="3">
    <source>
        <dbReference type="ARBA" id="ARBA00022475"/>
    </source>
</evidence>
<comment type="subcellular location">
    <subcellularLocation>
        <location evidence="2">Cell membrane</location>
        <topology evidence="2">Multi-pass membrane protein</topology>
    </subcellularLocation>
</comment>
<name>M3C6Z7_SPHMS</name>
<dbReference type="AlphaFoldDB" id="M3C6Z7"/>
<evidence type="ECO:0000256" key="6">
    <source>
        <dbReference type="ARBA" id="ARBA00023136"/>
    </source>
</evidence>
<protein>
    <submittedName>
        <fullName evidence="10">Uncharacterized protein</fullName>
    </submittedName>
</protein>
<evidence type="ECO:0000256" key="9">
    <source>
        <dbReference type="SAM" id="Phobius"/>
    </source>
</evidence>
<feature type="transmembrane region" description="Helical" evidence="9">
    <location>
        <begin position="165"/>
        <end position="192"/>
    </location>
</feature>
<dbReference type="GeneID" id="27905461"/>
<evidence type="ECO:0000313" key="10">
    <source>
        <dbReference type="EMBL" id="EMF16016.1"/>
    </source>
</evidence>
<evidence type="ECO:0000256" key="4">
    <source>
        <dbReference type="ARBA" id="ARBA00022692"/>
    </source>
</evidence>
<dbReference type="PANTHER" id="PTHR28259">
    <property type="entry name" value="FLUORIDE EXPORT PROTEIN 1-RELATED"/>
    <property type="match status" value="1"/>
</dbReference>
<evidence type="ECO:0000313" key="11">
    <source>
        <dbReference type="Proteomes" id="UP000016931"/>
    </source>
</evidence>
<keyword evidence="5 9" id="KW-1133">Transmembrane helix</keyword>
<dbReference type="PANTHER" id="PTHR28259:SF1">
    <property type="entry name" value="FLUORIDE EXPORT PROTEIN 1-RELATED"/>
    <property type="match status" value="1"/>
</dbReference>
<sequence length="401" mass="43627">RWLTEFYTISYLIFFSIWGTLARLGIQWLTFYPGAPIITPVIWANMAGSWLMGFLSEDQDLFLNHHLSSTTGGGGGGSEKNHHHHNIPKATLNKYKKTIPLYIGLTTGFCGSFTSFSSFARDFFLALSNNLPSPISHSAAGNNNNTPSPSPSSTIGRNAGYSVQALLAIILSTLALSLGAYIIGLHTASLFANLHFPPKKSLPTSLIRKFLDPLFIFLGWGCWIGAILLSALPPSHHNTWRGQALFALLFAPLGTLLRFYVSLRMNSLIAWFPLGTFAVNMFGTAIEGMCYDLQHVGIGSNSHLRHLLHHIGGGRTACQILQGVMDGFCGCLTTVSTWVGEIYALSSLLQKDGDDDDGKKKKKNLKFAYLYGGASILGGLGLMVVIMGSVRWSVGFEEAVC</sequence>
<feature type="non-terminal residue" evidence="10">
    <location>
        <position position="401"/>
    </location>
</feature>
<gene>
    <name evidence="10" type="ORF">SEPMUDRAFT_20235</name>
</gene>
<dbReference type="GO" id="GO:1903425">
    <property type="term" value="F:fluoride transmembrane transporter activity"/>
    <property type="evidence" value="ECO:0007669"/>
    <property type="project" value="TreeGrafter"/>
</dbReference>
<evidence type="ECO:0000256" key="2">
    <source>
        <dbReference type="ARBA" id="ARBA00004651"/>
    </source>
</evidence>
<feature type="transmembrane region" description="Helical" evidence="9">
    <location>
        <begin position="368"/>
        <end position="390"/>
    </location>
</feature>
<reference evidence="10 11" key="1">
    <citation type="journal article" date="2012" name="PLoS Pathog.">
        <title>Diverse lifestyles and strategies of plant pathogenesis encoded in the genomes of eighteen Dothideomycetes fungi.</title>
        <authorList>
            <person name="Ohm R.A."/>
            <person name="Feau N."/>
            <person name="Henrissat B."/>
            <person name="Schoch C.L."/>
            <person name="Horwitz B.A."/>
            <person name="Barry K.W."/>
            <person name="Condon B.J."/>
            <person name="Copeland A.C."/>
            <person name="Dhillon B."/>
            <person name="Glaser F."/>
            <person name="Hesse C.N."/>
            <person name="Kosti I."/>
            <person name="LaButti K."/>
            <person name="Lindquist E.A."/>
            <person name="Lucas S."/>
            <person name="Salamov A.A."/>
            <person name="Bradshaw R.E."/>
            <person name="Ciuffetti L."/>
            <person name="Hamelin R.C."/>
            <person name="Kema G.H.J."/>
            <person name="Lawrence C."/>
            <person name="Scott J.A."/>
            <person name="Spatafora J.W."/>
            <person name="Turgeon B.G."/>
            <person name="de Wit P.J.G.M."/>
            <person name="Zhong S."/>
            <person name="Goodwin S.B."/>
            <person name="Grigoriev I.V."/>
        </authorList>
    </citation>
    <scope>NUCLEOTIDE SEQUENCE [LARGE SCALE GENOMIC DNA]</scope>
    <source>
        <strain evidence="10 11">SO2202</strain>
    </source>
</reference>
<feature type="transmembrane region" description="Helical" evidence="9">
    <location>
        <begin position="37"/>
        <end position="55"/>
    </location>
</feature>
<comment type="catalytic activity">
    <reaction evidence="8">
        <text>fluoride(in) = fluoride(out)</text>
        <dbReference type="Rhea" id="RHEA:76159"/>
        <dbReference type="ChEBI" id="CHEBI:17051"/>
    </reaction>
    <physiologicalReaction direction="left-to-right" evidence="8">
        <dbReference type="Rhea" id="RHEA:76160"/>
    </physiologicalReaction>
</comment>
<feature type="transmembrane region" description="Helical" evidence="9">
    <location>
        <begin position="213"/>
        <end position="232"/>
    </location>
</feature>
<evidence type="ECO:0000256" key="7">
    <source>
        <dbReference type="ARBA" id="ARBA00035120"/>
    </source>
</evidence>
<comment type="similarity">
    <text evidence="7">Belongs to the fluoride channel Fluc/FEX (TC 1.A.43) family.</text>
</comment>
<dbReference type="Proteomes" id="UP000016931">
    <property type="component" value="Unassembled WGS sequence"/>
</dbReference>
<feature type="transmembrane region" description="Helical" evidence="9">
    <location>
        <begin position="244"/>
        <end position="261"/>
    </location>
</feature>
<keyword evidence="4 9" id="KW-0812">Transmembrane</keyword>
<dbReference type="eggNOG" id="ENOG502QT5F">
    <property type="taxonomic scope" value="Eukaryota"/>
</dbReference>
<organism evidence="10 11">
    <name type="scientific">Sphaerulina musiva (strain SO2202)</name>
    <name type="common">Poplar stem canker fungus</name>
    <name type="synonym">Septoria musiva</name>
    <dbReference type="NCBI Taxonomy" id="692275"/>
    <lineage>
        <taxon>Eukaryota</taxon>
        <taxon>Fungi</taxon>
        <taxon>Dikarya</taxon>
        <taxon>Ascomycota</taxon>
        <taxon>Pezizomycotina</taxon>
        <taxon>Dothideomycetes</taxon>
        <taxon>Dothideomycetidae</taxon>
        <taxon>Mycosphaerellales</taxon>
        <taxon>Mycosphaerellaceae</taxon>
        <taxon>Sphaerulina</taxon>
    </lineage>
</organism>
<dbReference type="EMBL" id="KB456261">
    <property type="protein sequence ID" value="EMF16016.1"/>
    <property type="molecule type" value="Genomic_DNA"/>
</dbReference>
<feature type="transmembrane region" description="Helical" evidence="9">
    <location>
        <begin position="12"/>
        <end position="31"/>
    </location>
</feature>
<keyword evidence="6 9" id="KW-0472">Membrane</keyword>
<dbReference type="OMA" id="CYDLQHV"/>
<keyword evidence="3" id="KW-1003">Cell membrane</keyword>
<feature type="transmembrane region" description="Helical" evidence="9">
    <location>
        <begin position="99"/>
        <end position="120"/>
    </location>
</feature>
<dbReference type="HOGENOM" id="CLU_030507_1_1_1"/>
<proteinExistence type="inferred from homology"/>
<dbReference type="RefSeq" id="XP_016764137.1">
    <property type="nucleotide sequence ID" value="XM_016908324.1"/>
</dbReference>
<comment type="function">
    <text evidence="1">Fluoride channel required for the rapid expulsion of cytoplasmic fluoride.</text>
</comment>
<keyword evidence="11" id="KW-1185">Reference proteome</keyword>
<evidence type="ECO:0000256" key="5">
    <source>
        <dbReference type="ARBA" id="ARBA00022989"/>
    </source>
</evidence>
<evidence type="ECO:0000256" key="8">
    <source>
        <dbReference type="ARBA" id="ARBA00035585"/>
    </source>
</evidence>
<dbReference type="Pfam" id="PF02537">
    <property type="entry name" value="CRCB"/>
    <property type="match status" value="2"/>
</dbReference>
<feature type="non-terminal residue" evidence="10">
    <location>
        <position position="1"/>
    </location>
</feature>
<dbReference type="InterPro" id="IPR003691">
    <property type="entry name" value="FluC"/>
</dbReference>